<dbReference type="Pfam" id="PF00300">
    <property type="entry name" value="His_Phos_1"/>
    <property type="match status" value="1"/>
</dbReference>
<dbReference type="SMART" id="SM00855">
    <property type="entry name" value="PGAM"/>
    <property type="match status" value="1"/>
</dbReference>
<keyword evidence="4" id="KW-1185">Reference proteome</keyword>
<dbReference type="AlphaFoldDB" id="A0AAE0BPJ5"/>
<comment type="caution">
    <text evidence="3">The sequence shown here is derived from an EMBL/GenBank/DDBJ whole genome shotgun (WGS) entry which is preliminary data.</text>
</comment>
<evidence type="ECO:0000256" key="1">
    <source>
        <dbReference type="ARBA" id="ARBA00038362"/>
    </source>
</evidence>
<dbReference type="InterPro" id="IPR029033">
    <property type="entry name" value="His_PPase_superfam"/>
</dbReference>
<organism evidence="3 4">
    <name type="scientific">Cymbomonas tetramitiformis</name>
    <dbReference type="NCBI Taxonomy" id="36881"/>
    <lineage>
        <taxon>Eukaryota</taxon>
        <taxon>Viridiplantae</taxon>
        <taxon>Chlorophyta</taxon>
        <taxon>Pyramimonadophyceae</taxon>
        <taxon>Pyramimonadales</taxon>
        <taxon>Pyramimonadaceae</taxon>
        <taxon>Cymbomonas</taxon>
    </lineage>
</organism>
<dbReference type="InterPro" id="IPR013078">
    <property type="entry name" value="His_Pase_superF_clade-1"/>
</dbReference>
<dbReference type="GO" id="GO:0005737">
    <property type="term" value="C:cytoplasm"/>
    <property type="evidence" value="ECO:0007669"/>
    <property type="project" value="TreeGrafter"/>
</dbReference>
<evidence type="ECO:0000313" key="3">
    <source>
        <dbReference type="EMBL" id="KAK3239367.1"/>
    </source>
</evidence>
<dbReference type="SUPFAM" id="SSF53254">
    <property type="entry name" value="Phosphoglycerate mutase-like"/>
    <property type="match status" value="1"/>
</dbReference>
<dbReference type="CDD" id="cd07067">
    <property type="entry name" value="HP_PGM_like"/>
    <property type="match status" value="1"/>
</dbReference>
<comment type="similarity">
    <text evidence="1">Belongs to the phosphoglycerate mutase family.</text>
</comment>
<name>A0AAE0BPJ5_9CHLO</name>
<sequence>RVAWHGERVAVRVPSSEVLEKRVAWHGERVAVPVPSSQVLEKRVAWHGERVAVRMPSSQVLEKRVAWHGERVAVQVPSSQVLEKRVAWHGERVAVPVPSSQVLRRSRASLSVGKEWPAAEAGGQQGLRFGSPDSPFAKQLGSAGRPTKARLVLVCHAATTDSRSDELLSGTGDEKCSVQGLREAEQTAELLLDVEVGQLVCSPRLCARQTAQAIAAKRGEAAPEVQVETAIDAMDLGDWTGLSARQVRGSSLAANAEAIESVWNRTREVYTRLCAAANRVGTVVVVGHAASHSAMLCQALGVGMDAIPTFRLESASVSIIEFPDGAVDGDGVLRCTNYTSHIMQKDRP</sequence>
<gene>
    <name evidence="3" type="ORF">CYMTET_50703</name>
</gene>
<evidence type="ECO:0000256" key="2">
    <source>
        <dbReference type="SAM" id="MobiDB-lite"/>
    </source>
</evidence>
<dbReference type="PANTHER" id="PTHR48100">
    <property type="entry name" value="BROAD-SPECIFICITY PHOSPHATASE YOR283W-RELATED"/>
    <property type="match status" value="1"/>
</dbReference>
<feature type="non-terminal residue" evidence="3">
    <location>
        <position position="1"/>
    </location>
</feature>
<dbReference type="Gene3D" id="3.40.50.1240">
    <property type="entry name" value="Phosphoglycerate mutase-like"/>
    <property type="match status" value="1"/>
</dbReference>
<dbReference type="PANTHER" id="PTHR48100:SF1">
    <property type="entry name" value="HISTIDINE PHOSPHATASE FAMILY PROTEIN-RELATED"/>
    <property type="match status" value="1"/>
</dbReference>
<dbReference type="GO" id="GO:0016791">
    <property type="term" value="F:phosphatase activity"/>
    <property type="evidence" value="ECO:0007669"/>
    <property type="project" value="TreeGrafter"/>
</dbReference>
<dbReference type="EMBL" id="LGRX02033939">
    <property type="protein sequence ID" value="KAK3239367.1"/>
    <property type="molecule type" value="Genomic_DNA"/>
</dbReference>
<evidence type="ECO:0008006" key="5">
    <source>
        <dbReference type="Google" id="ProtNLM"/>
    </source>
</evidence>
<dbReference type="Proteomes" id="UP001190700">
    <property type="component" value="Unassembled WGS sequence"/>
</dbReference>
<reference evidence="3 4" key="1">
    <citation type="journal article" date="2015" name="Genome Biol. Evol.">
        <title>Comparative Genomics of a Bacterivorous Green Alga Reveals Evolutionary Causalities and Consequences of Phago-Mixotrophic Mode of Nutrition.</title>
        <authorList>
            <person name="Burns J.A."/>
            <person name="Paasch A."/>
            <person name="Narechania A."/>
            <person name="Kim E."/>
        </authorList>
    </citation>
    <scope>NUCLEOTIDE SEQUENCE [LARGE SCALE GENOMIC DNA]</scope>
    <source>
        <strain evidence="3 4">PLY_AMNH</strain>
    </source>
</reference>
<evidence type="ECO:0000313" key="4">
    <source>
        <dbReference type="Proteomes" id="UP001190700"/>
    </source>
</evidence>
<dbReference type="InterPro" id="IPR050275">
    <property type="entry name" value="PGM_Phosphatase"/>
</dbReference>
<protein>
    <recommendedName>
        <fullName evidence="5">Phosphoglycerate mutase</fullName>
    </recommendedName>
</protein>
<proteinExistence type="inferred from homology"/>
<feature type="region of interest" description="Disordered" evidence="2">
    <location>
        <begin position="119"/>
        <end position="143"/>
    </location>
</feature>
<accession>A0AAE0BPJ5</accession>